<gene>
    <name evidence="2" type="ORF">ABV298_29540</name>
</gene>
<dbReference type="AlphaFoldDB" id="A0AAU8FLW2"/>
<protein>
    <submittedName>
        <fullName evidence="2">Gliding motility-associated C-terminal domain-containing protein</fullName>
    </submittedName>
</protein>
<feature type="compositionally biased region" description="Polar residues" evidence="1">
    <location>
        <begin position="213"/>
        <end position="230"/>
    </location>
</feature>
<dbReference type="NCBIfam" id="TIGR04131">
    <property type="entry name" value="Bac_Flav_CTERM"/>
    <property type="match status" value="1"/>
</dbReference>
<name>A0AAU8FLW2_9BACT</name>
<dbReference type="InterPro" id="IPR013783">
    <property type="entry name" value="Ig-like_fold"/>
</dbReference>
<accession>A0AAU8FLW2</accession>
<dbReference type="Pfam" id="PF13585">
    <property type="entry name" value="CHU_C"/>
    <property type="match status" value="1"/>
</dbReference>
<evidence type="ECO:0000313" key="2">
    <source>
        <dbReference type="EMBL" id="XCH24398.1"/>
    </source>
</evidence>
<reference evidence="2" key="1">
    <citation type="submission" date="2024-06" db="EMBL/GenBank/DDBJ databases">
        <title>Sequencing and assembly of the genome of Dyadobacter sp. strain 676, a symbiont of Cyamopsis tetragonoloba.</title>
        <authorList>
            <person name="Guro P."/>
            <person name="Sazanova A."/>
            <person name="Kuznetsova I."/>
            <person name="Belimov A."/>
            <person name="Safronova V."/>
        </authorList>
    </citation>
    <scope>NUCLEOTIDE SEQUENCE</scope>
    <source>
        <strain evidence="2">676</strain>
    </source>
</reference>
<dbReference type="InterPro" id="IPR026341">
    <property type="entry name" value="T9SS_type_B"/>
</dbReference>
<evidence type="ECO:0000256" key="1">
    <source>
        <dbReference type="SAM" id="MobiDB-lite"/>
    </source>
</evidence>
<sequence length="636" mass="70305">MLKDIRFRLFVFLLLSWLTPLAYANHIVGGELQMKPTGLTGQFEITLIQFWDQNNLVIPKPNVPGNRDLSATLYIYQKSNRSYKAQVEVDYLRTEQITYQNRACASSRSLNTSIGYYKGTIYLDPAKYNDPDGYFMVWERCCRNDDINNIEEPGDNGMVFYLEFPPLSLPNSSPEFVAPNGQYICSNRPFSMNMSASDADGDELRYSLVTPMRGNTSPTQSTGDGTSKSSYPLVTWSKGVNLSNVIPGSSPLRVDASGKLTVTANALGLYVFTVQCEEFRNGKRIGMVRRDFQLLVIDCNDDQPEPPVIKQNGQVVSEVSFCPESPVELSTESAADWSYQWQLNGLNIPGATGASITVKDSGNYSVIKSYTKKCSRDTTSAIVKVAFADPVPAEITADKRMLCPADSVVLLANGGVVAAEQKLTWRHGGILLEAKSPDLTIKEPGTYVLEIDDATPGCAGKDTIEIGVDQFSVTLPERKGIPEGSSDSVTPHLSPDVASYTYAWSPPEGLLSAPDESVATISPVQAEQLYRLRVTSENGCVAEDSVLVYMIKRMYVPSSFTPNSDGLNDTFEIFNVNDQIVQMRIYNRWGELIYYSKGYEKPWDGTYKNTPVPPGSYPYVIETTAQEIQGTVLLLK</sequence>
<organism evidence="2">
    <name type="scientific">Dyadobacter sp. 676</name>
    <dbReference type="NCBI Taxonomy" id="3088362"/>
    <lineage>
        <taxon>Bacteria</taxon>
        <taxon>Pseudomonadati</taxon>
        <taxon>Bacteroidota</taxon>
        <taxon>Cytophagia</taxon>
        <taxon>Cytophagales</taxon>
        <taxon>Spirosomataceae</taxon>
        <taxon>Dyadobacter</taxon>
    </lineage>
</organism>
<dbReference type="Gene3D" id="2.60.40.10">
    <property type="entry name" value="Immunoglobulins"/>
    <property type="match status" value="1"/>
</dbReference>
<dbReference type="EMBL" id="CP159289">
    <property type="protein sequence ID" value="XCH24398.1"/>
    <property type="molecule type" value="Genomic_DNA"/>
</dbReference>
<feature type="region of interest" description="Disordered" evidence="1">
    <location>
        <begin position="211"/>
        <end position="230"/>
    </location>
</feature>
<proteinExistence type="predicted"/>
<dbReference type="RefSeq" id="WP_353719716.1">
    <property type="nucleotide sequence ID" value="NZ_CP159289.1"/>
</dbReference>